<evidence type="ECO:0000313" key="8">
    <source>
        <dbReference type="Proteomes" id="UP001174136"/>
    </source>
</evidence>
<keyword evidence="3" id="KW-0393">Immunoglobulin domain</keyword>
<accession>A0AA47MMU7</accession>
<gene>
    <name evidence="7" type="primary">Il1rl1</name>
    <name evidence="7" type="ORF">N1851_018526</name>
</gene>
<evidence type="ECO:0000256" key="4">
    <source>
        <dbReference type="SAM" id="MobiDB-lite"/>
    </source>
</evidence>
<dbReference type="Gene3D" id="2.60.40.10">
    <property type="entry name" value="Immunoglobulins"/>
    <property type="match status" value="3"/>
</dbReference>
<dbReference type="PANTHER" id="PTHR11890">
    <property type="entry name" value="INTERLEUKIN-1 RECEPTOR FAMILY MEMBER"/>
    <property type="match status" value="1"/>
</dbReference>
<comment type="caution">
    <text evidence="7">The sequence shown here is derived from an EMBL/GenBank/DDBJ whole genome shotgun (WGS) entry which is preliminary data.</text>
</comment>
<keyword evidence="5" id="KW-0732">Signal</keyword>
<feature type="chain" id="PRO_5041322526" evidence="5">
    <location>
        <begin position="17"/>
        <end position="727"/>
    </location>
</feature>
<dbReference type="EMBL" id="JAOPHQ010003419">
    <property type="protein sequence ID" value="KAK0143333.1"/>
    <property type="molecule type" value="Genomic_DNA"/>
</dbReference>
<dbReference type="InterPro" id="IPR036179">
    <property type="entry name" value="Ig-like_dom_sf"/>
</dbReference>
<evidence type="ECO:0000256" key="5">
    <source>
        <dbReference type="SAM" id="SignalP"/>
    </source>
</evidence>
<dbReference type="Gene3D" id="3.40.50.10140">
    <property type="entry name" value="Toll/interleukin-1 receptor homology (TIR) domain"/>
    <property type="match status" value="2"/>
</dbReference>
<evidence type="ECO:0000256" key="2">
    <source>
        <dbReference type="ARBA" id="ARBA00023180"/>
    </source>
</evidence>
<keyword evidence="8" id="KW-1185">Reference proteome</keyword>
<dbReference type="SMART" id="SM00409">
    <property type="entry name" value="IG"/>
    <property type="match status" value="3"/>
</dbReference>
<dbReference type="AlphaFoldDB" id="A0AA47MMU7"/>
<feature type="signal peptide" evidence="5">
    <location>
        <begin position="1"/>
        <end position="16"/>
    </location>
</feature>
<feature type="compositionally biased region" description="Pro residues" evidence="4">
    <location>
        <begin position="539"/>
        <end position="551"/>
    </location>
</feature>
<feature type="domain" description="Ig-like" evidence="6">
    <location>
        <begin position="237"/>
        <end position="351"/>
    </location>
</feature>
<protein>
    <submittedName>
        <fullName evidence="7">Interleukin-1 receptor-like 1</fullName>
    </submittedName>
</protein>
<dbReference type="SUPFAM" id="SSF52200">
    <property type="entry name" value="Toll/Interleukin receptor TIR domain"/>
    <property type="match status" value="2"/>
</dbReference>
<dbReference type="InterPro" id="IPR007110">
    <property type="entry name" value="Ig-like_dom"/>
</dbReference>
<sequence>MMRVLVLLMMIFGVTCSEGDESTGPPEAGSTCEDFRKNDDLLTYYVLEGEALRLLPHNDLWNSSEPNRFTWHRQTQLGDSQISSEEKRVHHHGPALFFLSLSLNDSGNYIARDNYEGKCRYFNISVRVVPTQELHQYLHTTQELTDSNPKINCPENVVEVCEHLAGSLHWYRKSVLIEGENKDTLRILMATEADSGLYKCLCTWTHDGKKYTSSASREEFPDSRNATRIPKTIGESPVLPQTGLCSGRPTASGSSPGFPLTINCKAYCGINVRKHCNVRWKKNNHSVSGMEGYHQNFSSWMDSSKHSYSSATLTINKVQTSDLHTSFRCLADHYDKIKSHTLILKPAESLTNLGVALVCVSIVCLLATIAIKYLAVDLVLFFRSFLRFTKTHSDGSQYDVYVVYQSQQDSKAIEEVLNQFLSQALPLVLEQKCGYRVFIHGRDDIPGEARFHLNNISRLLPSLTDSMAETLIHAFITSHLDCCNGVLSRVPNRALERLQDVHNSTAKVISRKTQSLAAHHPHSHPPPLAASEVPYQLQDPPPHPQVPPRPRPSVSHRGPQHLHPPCNLCFSDTGLLTVPHTRWQTFRNKAFGVALQKEAEDPPYRFEQVQERVKLSRRLMVVLTPGSEVNETLDSSPISPWGMDVNWQVVLYQALVQEIRVILVQLGELGPQGYTNLSVTLQHLIRKCAPLCWREDMPGAANWKSRFWKRVRYAMPTAPRKPFFHVV</sequence>
<name>A0AA47MMU7_MERPO</name>
<dbReference type="InterPro" id="IPR015621">
    <property type="entry name" value="IL-1_rcpt_fam"/>
</dbReference>
<keyword evidence="2" id="KW-0325">Glycoprotein</keyword>
<feature type="domain" description="Ig-like" evidence="6">
    <location>
        <begin position="130"/>
        <end position="216"/>
    </location>
</feature>
<evidence type="ECO:0000256" key="1">
    <source>
        <dbReference type="ARBA" id="ARBA00023157"/>
    </source>
</evidence>
<dbReference type="PROSITE" id="PS50835">
    <property type="entry name" value="IG_LIKE"/>
    <property type="match status" value="2"/>
</dbReference>
<evidence type="ECO:0000259" key="6">
    <source>
        <dbReference type="PROSITE" id="PS50835"/>
    </source>
</evidence>
<organism evidence="7 8">
    <name type="scientific">Merluccius polli</name>
    <name type="common">Benguela hake</name>
    <name type="synonym">Merluccius cadenati</name>
    <dbReference type="NCBI Taxonomy" id="89951"/>
    <lineage>
        <taxon>Eukaryota</taxon>
        <taxon>Metazoa</taxon>
        <taxon>Chordata</taxon>
        <taxon>Craniata</taxon>
        <taxon>Vertebrata</taxon>
        <taxon>Euteleostomi</taxon>
        <taxon>Actinopterygii</taxon>
        <taxon>Neopterygii</taxon>
        <taxon>Teleostei</taxon>
        <taxon>Neoteleostei</taxon>
        <taxon>Acanthomorphata</taxon>
        <taxon>Zeiogadaria</taxon>
        <taxon>Gadariae</taxon>
        <taxon>Gadiformes</taxon>
        <taxon>Gadoidei</taxon>
        <taxon>Merlucciidae</taxon>
        <taxon>Merluccius</taxon>
    </lineage>
</organism>
<dbReference type="InterPro" id="IPR003599">
    <property type="entry name" value="Ig_sub"/>
</dbReference>
<dbReference type="SUPFAM" id="SSF48726">
    <property type="entry name" value="Immunoglobulin"/>
    <property type="match status" value="2"/>
</dbReference>
<evidence type="ECO:0000256" key="3">
    <source>
        <dbReference type="ARBA" id="ARBA00023319"/>
    </source>
</evidence>
<dbReference type="InterPro" id="IPR013783">
    <property type="entry name" value="Ig-like_fold"/>
</dbReference>
<feature type="region of interest" description="Disordered" evidence="4">
    <location>
        <begin position="509"/>
        <end position="560"/>
    </location>
</feature>
<dbReference type="Proteomes" id="UP001174136">
    <property type="component" value="Unassembled WGS sequence"/>
</dbReference>
<dbReference type="PANTHER" id="PTHR11890:SF26">
    <property type="entry name" value="INTERLEUKIN-1 RECEPTOR TYPE 1"/>
    <property type="match status" value="1"/>
</dbReference>
<dbReference type="InterPro" id="IPR035897">
    <property type="entry name" value="Toll_tir_struct_dom_sf"/>
</dbReference>
<keyword evidence="1" id="KW-1015">Disulfide bond</keyword>
<dbReference type="PRINTS" id="PR01537">
    <property type="entry name" value="INTRLKN1R1F"/>
</dbReference>
<keyword evidence="7" id="KW-0675">Receptor</keyword>
<reference evidence="7" key="1">
    <citation type="journal article" date="2023" name="Front. Mar. Sci.">
        <title>A new Merluccius polli reference genome to investigate the effects of global change in West African waters.</title>
        <authorList>
            <person name="Mateo J.L."/>
            <person name="Blanco-Fernandez C."/>
            <person name="Garcia-Vazquez E."/>
            <person name="Machado-Schiaffino G."/>
        </authorList>
    </citation>
    <scope>NUCLEOTIDE SEQUENCE</scope>
    <source>
        <strain evidence="7">C29</strain>
        <tissue evidence="7">Fin</tissue>
    </source>
</reference>
<evidence type="ECO:0000313" key="7">
    <source>
        <dbReference type="EMBL" id="KAK0143333.1"/>
    </source>
</evidence>
<proteinExistence type="predicted"/>